<proteinExistence type="predicted"/>
<name>J9FAC7_9ZZZZ</name>
<dbReference type="AlphaFoldDB" id="J9FAC7"/>
<organism evidence="1">
    <name type="scientific">gut metagenome</name>
    <dbReference type="NCBI Taxonomy" id="749906"/>
    <lineage>
        <taxon>unclassified sequences</taxon>
        <taxon>metagenomes</taxon>
        <taxon>organismal metagenomes</taxon>
    </lineage>
</organism>
<dbReference type="EMBL" id="AMCI01008215">
    <property type="protein sequence ID" value="EJW91388.1"/>
    <property type="molecule type" value="Genomic_DNA"/>
</dbReference>
<sequence>MIGQRRAEVVPGSRTGEQIVLLAVNVYRSKDSLVGYHRIFNRPVRDFLEPVSVGRVERLVRVERVGSVVVAKVRFRHIVARVTLTEVQTEHSAGLDPGIPVGTEVQTRTVVLVAALVDDLSACLIEVIVYSQVISPFCPAFRKRLVGILLQFVDRQSRVPYPEFVYLPQHRCVSGTDGEVAGLTERPGLKGVLLYGFAVAVESDFLTIADHRIVMPFVLFDHLRHFTETLLALGEGVIALLVGLEHPAGIVPNTTAIIGELRRVHPPFNGKSLLAIIDRNAVEPYFLAISSEVQPVLAVRVANYQAARLTEAVIAG</sequence>
<gene>
    <name evidence="1" type="ORF">EVA_20505</name>
</gene>
<comment type="caution">
    <text evidence="1">The sequence shown here is derived from an EMBL/GenBank/DDBJ whole genome shotgun (WGS) entry which is preliminary data.</text>
</comment>
<evidence type="ECO:0000313" key="1">
    <source>
        <dbReference type="EMBL" id="EJW91388.1"/>
    </source>
</evidence>
<reference evidence="1" key="1">
    <citation type="journal article" date="2012" name="PLoS ONE">
        <title>Gene sets for utilization of primary and secondary nutrition supplies in the distal gut of endangered iberian lynx.</title>
        <authorList>
            <person name="Alcaide M."/>
            <person name="Messina E."/>
            <person name="Richter M."/>
            <person name="Bargiela R."/>
            <person name="Peplies J."/>
            <person name="Huws S.A."/>
            <person name="Newbold C.J."/>
            <person name="Golyshin P.N."/>
            <person name="Simon M.A."/>
            <person name="Lopez G."/>
            <person name="Yakimov M.M."/>
            <person name="Ferrer M."/>
        </authorList>
    </citation>
    <scope>NUCLEOTIDE SEQUENCE</scope>
</reference>
<accession>J9FAC7</accession>
<protein>
    <submittedName>
        <fullName evidence="1">Uncharacterized protein</fullName>
    </submittedName>
</protein>